<evidence type="ECO:0008006" key="4">
    <source>
        <dbReference type="Google" id="ProtNLM"/>
    </source>
</evidence>
<dbReference type="AlphaFoldDB" id="A0A1H4B4J2"/>
<name>A0A1H4B4J2_XYLRU</name>
<proteinExistence type="predicted"/>
<gene>
    <name evidence="2" type="ORF">SAMN05216462_1515</name>
</gene>
<dbReference type="RefSeq" id="WP_074760896.1">
    <property type="nucleotide sequence ID" value="NZ_CP071890.1"/>
</dbReference>
<feature type="chain" id="PRO_5010307349" description="DUF4251 domain-containing protein" evidence="1">
    <location>
        <begin position="20"/>
        <end position="140"/>
    </location>
</feature>
<reference evidence="2 3" key="1">
    <citation type="submission" date="2016-10" db="EMBL/GenBank/DDBJ databases">
        <authorList>
            <person name="de Groot N.N."/>
        </authorList>
    </citation>
    <scope>NUCLEOTIDE SEQUENCE [LARGE SCALE GENOMIC DNA]</scope>
    <source>
        <strain evidence="2 3">D31d</strain>
    </source>
</reference>
<protein>
    <recommendedName>
        <fullName evidence="4">DUF4251 domain-containing protein</fullName>
    </recommendedName>
</protein>
<evidence type="ECO:0000313" key="3">
    <source>
        <dbReference type="Proteomes" id="UP000182257"/>
    </source>
</evidence>
<dbReference type="EMBL" id="FNRF01000002">
    <property type="protein sequence ID" value="SEA42986.1"/>
    <property type="molecule type" value="Genomic_DNA"/>
</dbReference>
<dbReference type="OrthoDB" id="1086519at2"/>
<organism evidence="2 3">
    <name type="scientific">Xylanibacter ruminicola</name>
    <name type="common">Prevotella ruminicola</name>
    <dbReference type="NCBI Taxonomy" id="839"/>
    <lineage>
        <taxon>Bacteria</taxon>
        <taxon>Pseudomonadati</taxon>
        <taxon>Bacteroidota</taxon>
        <taxon>Bacteroidia</taxon>
        <taxon>Bacteroidales</taxon>
        <taxon>Prevotellaceae</taxon>
        <taxon>Xylanibacter</taxon>
    </lineage>
</organism>
<sequence length="140" mass="15660">MNKLIVSALLCLASITASAQNTQGPFRAYLINKELDIVMRINFYQQDVTVPGQDLFGQVPGYLSKRFNSFAWVITDAEVKGHKATLQMINDYGSEDLTATLTAKGDSVFILKQESGSALKVPFKGKWQKLPKTIEFKRQK</sequence>
<keyword evidence="1" id="KW-0732">Signal</keyword>
<evidence type="ECO:0000256" key="1">
    <source>
        <dbReference type="SAM" id="SignalP"/>
    </source>
</evidence>
<accession>A0A1H4B4J2</accession>
<evidence type="ECO:0000313" key="2">
    <source>
        <dbReference type="EMBL" id="SEA42986.1"/>
    </source>
</evidence>
<dbReference type="Proteomes" id="UP000182257">
    <property type="component" value="Unassembled WGS sequence"/>
</dbReference>
<feature type="signal peptide" evidence="1">
    <location>
        <begin position="1"/>
        <end position="19"/>
    </location>
</feature>